<dbReference type="OMA" id="RMLLFER"/>
<keyword evidence="2" id="KW-1185">Reference proteome</keyword>
<name>A0A284S494_ARMOS</name>
<dbReference type="AlphaFoldDB" id="A0A284S494"/>
<dbReference type="EMBL" id="FUEG01000031">
    <property type="protein sequence ID" value="SJL15815.1"/>
    <property type="molecule type" value="Genomic_DNA"/>
</dbReference>
<evidence type="ECO:0000313" key="2">
    <source>
        <dbReference type="Proteomes" id="UP000219338"/>
    </source>
</evidence>
<proteinExistence type="predicted"/>
<reference evidence="2" key="1">
    <citation type="journal article" date="2017" name="Nat. Ecol. Evol.">
        <title>Genome expansion and lineage-specific genetic innovations in the forest pathogenic fungi Armillaria.</title>
        <authorList>
            <person name="Sipos G."/>
            <person name="Prasanna A.N."/>
            <person name="Walter M.C."/>
            <person name="O'Connor E."/>
            <person name="Balint B."/>
            <person name="Krizsan K."/>
            <person name="Kiss B."/>
            <person name="Hess J."/>
            <person name="Varga T."/>
            <person name="Slot J."/>
            <person name="Riley R."/>
            <person name="Boka B."/>
            <person name="Rigling D."/>
            <person name="Barry K."/>
            <person name="Lee J."/>
            <person name="Mihaltcheva S."/>
            <person name="LaButti K."/>
            <person name="Lipzen A."/>
            <person name="Waldron R."/>
            <person name="Moloney N.M."/>
            <person name="Sperisen C."/>
            <person name="Kredics L."/>
            <person name="Vagvoelgyi C."/>
            <person name="Patrignani A."/>
            <person name="Fitzpatrick D."/>
            <person name="Nagy I."/>
            <person name="Doyle S."/>
            <person name="Anderson J.B."/>
            <person name="Grigoriev I.V."/>
            <person name="Gueldener U."/>
            <person name="Muensterkoetter M."/>
            <person name="Nagy L.G."/>
        </authorList>
    </citation>
    <scope>NUCLEOTIDE SEQUENCE [LARGE SCALE GENOMIC DNA]</scope>
    <source>
        <strain evidence="2">C18/9</strain>
    </source>
</reference>
<protein>
    <submittedName>
        <fullName evidence="1">Uncharacterized protein</fullName>
    </submittedName>
</protein>
<gene>
    <name evidence="1" type="ORF">ARMOST_19320</name>
</gene>
<dbReference type="Proteomes" id="UP000219338">
    <property type="component" value="Unassembled WGS sequence"/>
</dbReference>
<organism evidence="1 2">
    <name type="scientific">Armillaria ostoyae</name>
    <name type="common">Armillaria root rot fungus</name>
    <dbReference type="NCBI Taxonomy" id="47428"/>
    <lineage>
        <taxon>Eukaryota</taxon>
        <taxon>Fungi</taxon>
        <taxon>Dikarya</taxon>
        <taxon>Basidiomycota</taxon>
        <taxon>Agaricomycotina</taxon>
        <taxon>Agaricomycetes</taxon>
        <taxon>Agaricomycetidae</taxon>
        <taxon>Agaricales</taxon>
        <taxon>Marasmiineae</taxon>
        <taxon>Physalacriaceae</taxon>
        <taxon>Armillaria</taxon>
    </lineage>
</organism>
<dbReference type="OrthoDB" id="2983219at2759"/>
<accession>A0A284S494</accession>
<sequence length="392" mass="45091">MSSPSPSPESPELPFDVITRIMRISSVTDRDIYSYLTVCWIWYHAGIRRLLRYIDLNDRWDCVYWSHYLERHNIVSCCIRTMRVDGDYMTMSSFLLNDVVMACPSLNLFLGENINLSDLQRPVWFRDAVEIKLRDCYWCRPGAECLFKYSTVTGITIVRPRFPVLSVHGPVWYGPPRLVGSLTVAHITMEDMARLRACLLARMLLFERVVLDIIPGGPARRQPPRMVNLGVRIIGPSLGGAVTHLFLNADGVYCLLAELHWTNVFIAAFPPTYIDLSGLVRLECFAYRTYQDYLLELVWMLETIPTHAPLRQISVGSGYFFHQSWTLVRAALRKISETRTIDIRLLYRALPPNRDILNDPVGLPLITVSFGTYSELVHFLWVISIHTRQPHA</sequence>
<evidence type="ECO:0000313" key="1">
    <source>
        <dbReference type="EMBL" id="SJL15815.1"/>
    </source>
</evidence>